<dbReference type="SMART" id="SM01234">
    <property type="entry name" value="Haemolytic"/>
    <property type="match status" value="1"/>
</dbReference>
<accession>A0A6J6LS53</accession>
<dbReference type="PANTHER" id="PTHR33383:SF1">
    <property type="entry name" value="MEMBRANE PROTEIN INSERTION EFFICIENCY FACTOR-RELATED"/>
    <property type="match status" value="1"/>
</dbReference>
<dbReference type="HAMAP" id="MF_00386">
    <property type="entry name" value="UPF0161_YidD"/>
    <property type="match status" value="1"/>
</dbReference>
<dbReference type="PANTHER" id="PTHR33383">
    <property type="entry name" value="MEMBRANE PROTEIN INSERTION EFFICIENCY FACTOR-RELATED"/>
    <property type="match status" value="1"/>
</dbReference>
<reference evidence="1" key="1">
    <citation type="submission" date="2020-05" db="EMBL/GenBank/DDBJ databases">
        <authorList>
            <person name="Chiriac C."/>
            <person name="Salcher M."/>
            <person name="Ghai R."/>
            <person name="Kavagutti S V."/>
        </authorList>
    </citation>
    <scope>NUCLEOTIDE SEQUENCE</scope>
</reference>
<sequence length="94" mass="10723">MKKLVNLLITGYQKWVSPAFAPRCKYYPSCSTYTLNAIESFGIKGLTLAMWRFVRCNPWSHGGVDYVPQYFTFTTHHENLVKNLDLSTKSAGVN</sequence>
<protein>
    <submittedName>
        <fullName evidence="1">Unannotated protein</fullName>
    </submittedName>
</protein>
<name>A0A6J6LS53_9ZZZZ</name>
<evidence type="ECO:0000313" key="1">
    <source>
        <dbReference type="EMBL" id="CAB4664700.1"/>
    </source>
</evidence>
<dbReference type="Pfam" id="PF01809">
    <property type="entry name" value="YidD"/>
    <property type="match status" value="1"/>
</dbReference>
<dbReference type="AlphaFoldDB" id="A0A6J6LS53"/>
<dbReference type="EMBL" id="CAEZWY010000012">
    <property type="protein sequence ID" value="CAB4664700.1"/>
    <property type="molecule type" value="Genomic_DNA"/>
</dbReference>
<proteinExistence type="inferred from homology"/>
<dbReference type="NCBIfam" id="TIGR00278">
    <property type="entry name" value="membrane protein insertion efficiency factor YidD"/>
    <property type="match status" value="1"/>
</dbReference>
<gene>
    <name evidence="1" type="ORF">UFOPK2312_00222</name>
</gene>
<organism evidence="1">
    <name type="scientific">freshwater metagenome</name>
    <dbReference type="NCBI Taxonomy" id="449393"/>
    <lineage>
        <taxon>unclassified sequences</taxon>
        <taxon>metagenomes</taxon>
        <taxon>ecological metagenomes</taxon>
    </lineage>
</organism>
<dbReference type="InterPro" id="IPR002696">
    <property type="entry name" value="Membr_insert_effic_factor_YidD"/>
</dbReference>